<evidence type="ECO:0000313" key="1">
    <source>
        <dbReference type="EnsemblMetazoa" id="Aqu2.1.09082_001"/>
    </source>
</evidence>
<name>A0A1X7T3Z4_AMPQE</name>
<sequence length="18" mass="2088">MYKTSNVAMKLSVSFLMH</sequence>
<dbReference type="InParanoid" id="A0A1X7T3Z4"/>
<reference evidence="1" key="1">
    <citation type="submission" date="2017-05" db="UniProtKB">
        <authorList>
            <consortium name="EnsemblMetazoa"/>
        </authorList>
    </citation>
    <scope>IDENTIFICATION</scope>
</reference>
<dbReference type="EnsemblMetazoa" id="Aqu2.1.09082_001">
    <property type="protein sequence ID" value="Aqu2.1.09082_001"/>
    <property type="gene ID" value="Aqu2.1.09082"/>
</dbReference>
<organism evidence="1">
    <name type="scientific">Amphimedon queenslandica</name>
    <name type="common">Sponge</name>
    <dbReference type="NCBI Taxonomy" id="400682"/>
    <lineage>
        <taxon>Eukaryota</taxon>
        <taxon>Metazoa</taxon>
        <taxon>Porifera</taxon>
        <taxon>Demospongiae</taxon>
        <taxon>Heteroscleromorpha</taxon>
        <taxon>Haplosclerida</taxon>
        <taxon>Niphatidae</taxon>
        <taxon>Amphimedon</taxon>
    </lineage>
</organism>
<dbReference type="AlphaFoldDB" id="A0A1X7T3Z4"/>
<accession>A0A1X7T3Z4</accession>
<proteinExistence type="predicted"/>
<protein>
    <submittedName>
        <fullName evidence="1">Uncharacterized protein</fullName>
    </submittedName>
</protein>